<reference evidence="2 3" key="1">
    <citation type="submission" date="2019-03" db="EMBL/GenBank/DDBJ databases">
        <title>Sequencing the genomes of 1000 actinobacteria strains.</title>
        <authorList>
            <person name="Klenk H.-P."/>
        </authorList>
    </citation>
    <scope>NUCLEOTIDE SEQUENCE [LARGE SCALE GENOMIC DNA]</scope>
    <source>
        <strain evidence="2 3">DSM 43805</strain>
    </source>
</reference>
<evidence type="ECO:0000313" key="3">
    <source>
        <dbReference type="Proteomes" id="UP000294901"/>
    </source>
</evidence>
<evidence type="ECO:0000256" key="1">
    <source>
        <dbReference type="SAM" id="MobiDB-lite"/>
    </source>
</evidence>
<dbReference type="Proteomes" id="UP000294901">
    <property type="component" value="Unassembled WGS sequence"/>
</dbReference>
<dbReference type="OrthoDB" id="3292610at2"/>
<proteinExistence type="predicted"/>
<evidence type="ECO:0000313" key="2">
    <source>
        <dbReference type="EMBL" id="TDO39046.1"/>
    </source>
</evidence>
<organism evidence="2 3">
    <name type="scientific">Paractinoplanes brasiliensis</name>
    <dbReference type="NCBI Taxonomy" id="52695"/>
    <lineage>
        <taxon>Bacteria</taxon>
        <taxon>Bacillati</taxon>
        <taxon>Actinomycetota</taxon>
        <taxon>Actinomycetes</taxon>
        <taxon>Micromonosporales</taxon>
        <taxon>Micromonosporaceae</taxon>
        <taxon>Paractinoplanes</taxon>
    </lineage>
</organism>
<dbReference type="AlphaFoldDB" id="A0A4R6JV86"/>
<feature type="region of interest" description="Disordered" evidence="1">
    <location>
        <begin position="1"/>
        <end position="33"/>
    </location>
</feature>
<sequence length="178" mass="19569">MDEQTLDHGPDTDDDHSWLRPHLGTTTGGGRAPREHVVALRHVARTLDADPRWRSWWQQTGLSACELGIVAEGRLDHLRPSADIRRLDDCLWANFTCALPDGMPASAATHAATEEVRAMFEVIRQALTLSALPPTPPVPSLPSDVPDVPVTAKRLPEAANEPEQPGYLTLTQIQEFFA</sequence>
<gene>
    <name evidence="2" type="ORF">C8E87_2721</name>
</gene>
<feature type="compositionally biased region" description="Basic and acidic residues" evidence="1">
    <location>
        <begin position="1"/>
        <end position="18"/>
    </location>
</feature>
<comment type="caution">
    <text evidence="2">The sequence shown here is derived from an EMBL/GenBank/DDBJ whole genome shotgun (WGS) entry which is preliminary data.</text>
</comment>
<name>A0A4R6JV86_9ACTN</name>
<accession>A0A4R6JV86</accession>
<dbReference type="RefSeq" id="WP_133873428.1">
    <property type="nucleotide sequence ID" value="NZ_BOMD01000069.1"/>
</dbReference>
<keyword evidence="3" id="KW-1185">Reference proteome</keyword>
<dbReference type="EMBL" id="SNWR01000001">
    <property type="protein sequence ID" value="TDO39046.1"/>
    <property type="molecule type" value="Genomic_DNA"/>
</dbReference>
<protein>
    <submittedName>
        <fullName evidence="2">Uncharacterized protein</fullName>
    </submittedName>
</protein>